<dbReference type="InterPro" id="IPR032353">
    <property type="entry name" value="AZUL"/>
</dbReference>
<evidence type="ECO:0000256" key="2">
    <source>
        <dbReference type="ARBA" id="ARBA00022786"/>
    </source>
</evidence>
<keyword evidence="2" id="KW-0833">Ubl conjugation pathway</keyword>
<evidence type="ECO:0000259" key="5">
    <source>
        <dbReference type="Pfam" id="PF16558"/>
    </source>
</evidence>
<dbReference type="InterPro" id="IPR056012">
    <property type="entry name" value="DUF7590"/>
</dbReference>
<dbReference type="PANTHER" id="PTHR12555">
    <property type="entry name" value="UBIQUITIN FUSION DEGRADATON PROTEIN 1"/>
    <property type="match status" value="1"/>
</dbReference>
<dbReference type="Proteomes" id="UP001172684">
    <property type="component" value="Unassembled WGS sequence"/>
</dbReference>
<accession>A0ABQ9P000</accession>
<evidence type="ECO:0008006" key="10">
    <source>
        <dbReference type="Google" id="ProtNLM"/>
    </source>
</evidence>
<evidence type="ECO:0000259" key="4">
    <source>
        <dbReference type="Pfam" id="PF03152"/>
    </source>
</evidence>
<feature type="domain" description="DUF7590" evidence="6">
    <location>
        <begin position="286"/>
        <end position="413"/>
    </location>
</feature>
<dbReference type="Pfam" id="PF24503">
    <property type="entry name" value="DUF7590"/>
    <property type="match status" value="1"/>
</dbReference>
<dbReference type="Gene3D" id="2.40.40.50">
    <property type="entry name" value="Ubiquitin fusion degradation protein UFD1, N-terminal domain"/>
    <property type="match status" value="1"/>
</dbReference>
<keyword evidence="9" id="KW-1185">Reference proteome</keyword>
<dbReference type="InterPro" id="IPR055417">
    <property type="entry name" value="UFD1_N1"/>
</dbReference>
<organism evidence="8 9">
    <name type="scientific">Coniosporium apollinis</name>
    <dbReference type="NCBI Taxonomy" id="61459"/>
    <lineage>
        <taxon>Eukaryota</taxon>
        <taxon>Fungi</taxon>
        <taxon>Dikarya</taxon>
        <taxon>Ascomycota</taxon>
        <taxon>Pezizomycotina</taxon>
        <taxon>Dothideomycetes</taxon>
        <taxon>Dothideomycetes incertae sedis</taxon>
        <taxon>Coniosporium</taxon>
    </lineage>
</organism>
<evidence type="ECO:0000313" key="8">
    <source>
        <dbReference type="EMBL" id="KAJ9667936.1"/>
    </source>
</evidence>
<feature type="compositionally biased region" description="Low complexity" evidence="3">
    <location>
        <begin position="135"/>
        <end position="144"/>
    </location>
</feature>
<dbReference type="Gene3D" id="6.10.130.10">
    <property type="entry name" value="Ubiquitin-protein ligase E3A, N-terminal zinc-binding domain (AZUL)"/>
    <property type="match status" value="1"/>
</dbReference>
<evidence type="ECO:0000256" key="1">
    <source>
        <dbReference type="ARBA" id="ARBA00006043"/>
    </source>
</evidence>
<dbReference type="Gene3D" id="3.10.330.10">
    <property type="match status" value="1"/>
</dbReference>
<sequence>MSAQPASLQWTAQYSVAPSSRSAKLPGDKILLPPSALEQLLAAAPTIITEPTYSRPYTSAFDPYNPFTFAAERAARAQFQDRQQQLPHPLTFRLVNPQNGRVIYAGIREFSAEEGEVVLSSVLRQALDIEDPETSRTPSRTPTPGHSDDDEAVANGVGGLKVAGNNAPRITIHAKELPKGTYVKLRPLEAGYNPEDWKSLLEQHMRANFTTLTNGEVLVVPGGRGAGGKLEEFRFLVDGFKPEGDGICVVDTDLEVDIEALNEEQARETLKRIAEKAQRAPGTDQGSSAGGRLDLFRAQPGHVLDGEYVDYEIPSWDRSRGLEIELGDVEEEDEVDLFISPFSTRQRVRPREDEYVFGEFEGRYPKRIRLAPTNIELEGAEAVWVSVHAYVPPETSQNGDLQKSPKHYTIRASPFDLRAPPPASLNILPASNNIEHNPDEVQCKNCLQWVPQRTLFLHENFCLRNNIRCPNGCGQVFLRNSPAWANHWHCPHDSSYGNTPLSKAKHNHLYHTPYTCPSCSSTAVFPSLPALAHHRTTTCPGKPILCQFCHLQVPQEGDPDTPSPEALLTGLTPHELADGARTTECHRCGAIVRLRDMAMHLRHHELEKLSRPAPRVCRNVLCGRTLDGVSKTGDTRAGTRRGQGPGNEIGLCSQCFGPLYVAVYDPEGRALRRRVERRYLSQLLTGCGKSWCRNEYCKTGRKNQGIEGTVSTKEALPMVKPFLDGLLRSEADPSRPPLHFCVDEGSQRRRGLAELLAAEDEGNGGYGFEWCVAALEAEGGDLEKAREWLRAWAPSRSEVR</sequence>
<evidence type="ECO:0000259" key="7">
    <source>
        <dbReference type="Pfam" id="PF24842"/>
    </source>
</evidence>
<evidence type="ECO:0000259" key="6">
    <source>
        <dbReference type="Pfam" id="PF24503"/>
    </source>
</evidence>
<reference evidence="8" key="1">
    <citation type="submission" date="2022-10" db="EMBL/GenBank/DDBJ databases">
        <title>Culturing micro-colonial fungi from biological soil crusts in the Mojave desert and describing Neophaeococcomyces mojavensis, and introducing the new genera and species Taxawa tesnikishii.</title>
        <authorList>
            <person name="Kurbessoian T."/>
            <person name="Stajich J.E."/>
        </authorList>
    </citation>
    <scope>NUCLEOTIDE SEQUENCE</scope>
    <source>
        <strain evidence="8">TK_1</strain>
    </source>
</reference>
<dbReference type="EMBL" id="JAPDRL010000009">
    <property type="protein sequence ID" value="KAJ9667936.1"/>
    <property type="molecule type" value="Genomic_DNA"/>
</dbReference>
<feature type="domain" description="Ubiquitin fusion degradation protein UFD1 N-terminal subdomain 1" evidence="4">
    <location>
        <begin position="83"/>
        <end position="132"/>
    </location>
</feature>
<comment type="caution">
    <text evidence="8">The sequence shown here is derived from an EMBL/GenBank/DDBJ whole genome shotgun (WGS) entry which is preliminary data.</text>
</comment>
<evidence type="ECO:0000313" key="9">
    <source>
        <dbReference type="Proteomes" id="UP001172684"/>
    </source>
</evidence>
<gene>
    <name evidence="8" type="ORF">H2201_001741</name>
</gene>
<dbReference type="Pfam" id="PF24842">
    <property type="entry name" value="UFD1_N2"/>
    <property type="match status" value="1"/>
</dbReference>
<feature type="region of interest" description="Disordered" evidence="3">
    <location>
        <begin position="129"/>
        <end position="151"/>
    </location>
</feature>
<dbReference type="InterPro" id="IPR055418">
    <property type="entry name" value="UFD1_N2"/>
</dbReference>
<protein>
    <recommendedName>
        <fullName evidence="10">Ubiquitin-protein ligase E3A N-terminal zinc-binding domain-containing protein</fullName>
    </recommendedName>
</protein>
<dbReference type="Pfam" id="PF16558">
    <property type="entry name" value="AZUL"/>
    <property type="match status" value="1"/>
</dbReference>
<evidence type="ECO:0000256" key="3">
    <source>
        <dbReference type="SAM" id="MobiDB-lite"/>
    </source>
</evidence>
<name>A0ABQ9P000_9PEZI</name>
<dbReference type="InterPro" id="IPR004854">
    <property type="entry name" value="Ufd1-like"/>
</dbReference>
<proteinExistence type="inferred from homology"/>
<dbReference type="Pfam" id="PF03152">
    <property type="entry name" value="UFD1_N1"/>
    <property type="match status" value="1"/>
</dbReference>
<dbReference type="InterPro" id="IPR042299">
    <property type="entry name" value="Ufd1-like_Nn"/>
</dbReference>
<dbReference type="PANTHER" id="PTHR12555:SF15">
    <property type="entry name" value="FUSION DEGRADATION PROTEIN (UFD1), PUTATIVE (AFU_ORTHOLOGUE AFUA_4G04640)-RELATED"/>
    <property type="match status" value="1"/>
</dbReference>
<dbReference type="InterPro" id="IPR042556">
    <property type="entry name" value="AZUL_sf"/>
</dbReference>
<dbReference type="Gene3D" id="3.30.40.10">
    <property type="entry name" value="Zinc/RING finger domain, C3HC4 (zinc finger)"/>
    <property type="match status" value="1"/>
</dbReference>
<dbReference type="Pfam" id="PF23580">
    <property type="entry name" value="Znf_XAF1_N"/>
    <property type="match status" value="1"/>
</dbReference>
<dbReference type="InterPro" id="IPR013083">
    <property type="entry name" value="Znf_RING/FYVE/PHD"/>
</dbReference>
<feature type="domain" description="Ubiquitin-protein ligase E3A N-terminal zinc-binding" evidence="5">
    <location>
        <begin position="677"/>
        <end position="704"/>
    </location>
</feature>
<feature type="domain" description="Ubiquitin fusion degradation protein UFD1 N-terminal subdomain 2" evidence="7">
    <location>
        <begin position="179"/>
        <end position="260"/>
    </location>
</feature>
<comment type="similarity">
    <text evidence="1">Belongs to the UFD1 family.</text>
</comment>